<evidence type="ECO:0000259" key="1">
    <source>
        <dbReference type="Pfam" id="PF00561"/>
    </source>
</evidence>
<dbReference type="GO" id="GO:0016020">
    <property type="term" value="C:membrane"/>
    <property type="evidence" value="ECO:0007669"/>
    <property type="project" value="TreeGrafter"/>
</dbReference>
<accession>A0A1X1ZJF7</accession>
<organism evidence="2 3">
    <name type="scientific">Mycolicibacter nonchromogenicus</name>
    <name type="common">Mycobacterium nonchromogenicum</name>
    <dbReference type="NCBI Taxonomy" id="1782"/>
    <lineage>
        <taxon>Bacteria</taxon>
        <taxon>Bacillati</taxon>
        <taxon>Actinomycetota</taxon>
        <taxon>Actinomycetes</taxon>
        <taxon>Mycobacteriales</taxon>
        <taxon>Mycobacteriaceae</taxon>
        <taxon>Mycolicibacter</taxon>
    </lineage>
</organism>
<dbReference type="EMBL" id="LQPI01000028">
    <property type="protein sequence ID" value="ORW23493.1"/>
    <property type="molecule type" value="Genomic_DNA"/>
</dbReference>
<proteinExistence type="predicted"/>
<dbReference type="SUPFAM" id="SSF53474">
    <property type="entry name" value="alpha/beta-Hydrolases"/>
    <property type="match status" value="1"/>
</dbReference>
<dbReference type="PRINTS" id="PR00111">
    <property type="entry name" value="ABHYDROLASE"/>
</dbReference>
<dbReference type="Gene3D" id="3.40.50.1820">
    <property type="entry name" value="alpha/beta hydrolase"/>
    <property type="match status" value="1"/>
</dbReference>
<evidence type="ECO:0000313" key="3">
    <source>
        <dbReference type="Proteomes" id="UP000193108"/>
    </source>
</evidence>
<dbReference type="PANTHER" id="PTHR43798">
    <property type="entry name" value="MONOACYLGLYCEROL LIPASE"/>
    <property type="match status" value="1"/>
</dbReference>
<reference evidence="2 3" key="1">
    <citation type="submission" date="2016-01" db="EMBL/GenBank/DDBJ databases">
        <title>The new phylogeny of the genus Mycobacterium.</title>
        <authorList>
            <person name="Tarcisio F."/>
            <person name="Conor M."/>
            <person name="Antonella G."/>
            <person name="Elisabetta G."/>
            <person name="Giulia F.S."/>
            <person name="Sara T."/>
            <person name="Anna F."/>
            <person name="Clotilde B."/>
            <person name="Roberto B."/>
            <person name="Veronica D.S."/>
            <person name="Fabio R."/>
            <person name="Monica P."/>
            <person name="Olivier J."/>
            <person name="Enrico T."/>
            <person name="Nicola S."/>
        </authorList>
    </citation>
    <scope>NUCLEOTIDE SEQUENCE [LARGE SCALE GENOMIC DNA]</scope>
    <source>
        <strain evidence="2 3">DSM 44164</strain>
    </source>
</reference>
<comment type="caution">
    <text evidence="2">The sequence shown here is derived from an EMBL/GenBank/DDBJ whole genome shotgun (WGS) entry which is preliminary data.</text>
</comment>
<dbReference type="PANTHER" id="PTHR43798:SF33">
    <property type="entry name" value="HYDROLASE, PUTATIVE (AFU_ORTHOLOGUE AFUA_2G14860)-RELATED"/>
    <property type="match status" value="1"/>
</dbReference>
<keyword evidence="3" id="KW-1185">Reference proteome</keyword>
<dbReference type="InterPro" id="IPR000073">
    <property type="entry name" value="AB_hydrolase_1"/>
</dbReference>
<dbReference type="InterPro" id="IPR050266">
    <property type="entry name" value="AB_hydrolase_sf"/>
</dbReference>
<keyword evidence="2" id="KW-0378">Hydrolase</keyword>
<name>A0A1X1ZJF7_MYCNO</name>
<protein>
    <submittedName>
        <fullName evidence="2">Alpha/beta hydrolase</fullName>
    </submittedName>
</protein>
<dbReference type="Proteomes" id="UP000193108">
    <property type="component" value="Unassembled WGS sequence"/>
</dbReference>
<evidence type="ECO:0000313" key="2">
    <source>
        <dbReference type="EMBL" id="ORW23493.1"/>
    </source>
</evidence>
<gene>
    <name evidence="2" type="ORF">AWC18_04820</name>
</gene>
<dbReference type="STRING" id="1782.AWC18_04820"/>
<dbReference type="AlphaFoldDB" id="A0A1X1ZJF7"/>
<dbReference type="Pfam" id="PF00561">
    <property type="entry name" value="Abhydrolase_1"/>
    <property type="match status" value="1"/>
</dbReference>
<dbReference type="RefSeq" id="WP_085137936.1">
    <property type="nucleotide sequence ID" value="NZ_LQPI01000028.1"/>
</dbReference>
<dbReference type="InterPro" id="IPR029058">
    <property type="entry name" value="AB_hydrolase_fold"/>
</dbReference>
<dbReference type="GO" id="GO:0016787">
    <property type="term" value="F:hydrolase activity"/>
    <property type="evidence" value="ECO:0007669"/>
    <property type="project" value="UniProtKB-KW"/>
</dbReference>
<sequence>MNSDHRLHVHRYGPDGPVGLLAVHGLTGHGARWRYVAEHLPDVAIAAPDLIGHGHSSWAAPWTIESNIAALVALLESTADGPVPVVAHSFGGAIALHLAATRPDLVDALILLDPAIGLDGEWMATIAAAMLASPDYPDPAEARAEKENGAWSDVDPGLLDIELDEHLISLPSGRFGWRISVPAVMSYWSELARPTVLPQSTPTTVVRATRTSPPYVHSALVDGLRDRLGAKFEVVDFDCNHMVDQARPAEAAAVIRTQLDRR</sequence>
<feature type="domain" description="AB hydrolase-1" evidence="1">
    <location>
        <begin position="20"/>
        <end position="145"/>
    </location>
</feature>